<reference evidence="1" key="1">
    <citation type="journal article" date="2021" name="Microb. Physiol.">
        <title>Proteogenomic Insights into the Physiology of Marine, Sulfate-Reducing, Filamentous Desulfonema limicola and Desulfonema magnum.</title>
        <authorList>
            <person name="Schnaars V."/>
            <person name="Wohlbrand L."/>
            <person name="Scheve S."/>
            <person name="Hinrichs C."/>
            <person name="Reinhardt R."/>
            <person name="Rabus R."/>
        </authorList>
    </citation>
    <scope>NUCLEOTIDE SEQUENCE</scope>
    <source>
        <strain evidence="1">4be13</strain>
    </source>
</reference>
<sequence length="50" mass="5559">MKKTEVTKVKRLKVSTDIKGGITVPEYEGPRRTGRVCDIVNGEAVNCRKP</sequence>
<evidence type="ECO:0000313" key="1">
    <source>
        <dbReference type="EMBL" id="QTA93674.1"/>
    </source>
</evidence>
<organism evidence="1 2">
    <name type="scientific">Desulfonema magnum</name>
    <dbReference type="NCBI Taxonomy" id="45655"/>
    <lineage>
        <taxon>Bacteria</taxon>
        <taxon>Pseudomonadati</taxon>
        <taxon>Thermodesulfobacteriota</taxon>
        <taxon>Desulfobacteria</taxon>
        <taxon>Desulfobacterales</taxon>
        <taxon>Desulfococcaceae</taxon>
        <taxon>Desulfonema</taxon>
    </lineage>
</organism>
<dbReference type="Proteomes" id="UP000663722">
    <property type="component" value="Chromosome"/>
</dbReference>
<dbReference type="AlphaFoldDB" id="A0A975GU13"/>
<proteinExistence type="predicted"/>
<dbReference type="RefSeq" id="WP_207680513.1">
    <property type="nucleotide sequence ID" value="NZ_CP061800.1"/>
</dbReference>
<gene>
    <name evidence="1" type="ORF">dnm_097780</name>
</gene>
<name>A0A975GU13_9BACT</name>
<accession>A0A975GU13</accession>
<dbReference type="KEGG" id="dmm:dnm_097780"/>
<protein>
    <submittedName>
        <fullName evidence="1">Uncharacterized protein</fullName>
    </submittedName>
</protein>
<keyword evidence="2" id="KW-1185">Reference proteome</keyword>
<dbReference type="EMBL" id="CP061800">
    <property type="protein sequence ID" value="QTA93674.1"/>
    <property type="molecule type" value="Genomic_DNA"/>
</dbReference>
<evidence type="ECO:0000313" key="2">
    <source>
        <dbReference type="Proteomes" id="UP000663722"/>
    </source>
</evidence>